<dbReference type="InterPro" id="IPR027417">
    <property type="entry name" value="P-loop_NTPase"/>
</dbReference>
<dbReference type="RefSeq" id="WP_271186753.1">
    <property type="nucleotide sequence ID" value="NZ_BSFE01000004.1"/>
</dbReference>
<evidence type="ECO:0000313" key="2">
    <source>
        <dbReference type="Proteomes" id="UP001143486"/>
    </source>
</evidence>
<accession>A0A9W6INF8</accession>
<evidence type="ECO:0000313" key="1">
    <source>
        <dbReference type="EMBL" id="GLK52385.1"/>
    </source>
</evidence>
<reference evidence="1" key="2">
    <citation type="submission" date="2023-01" db="EMBL/GenBank/DDBJ databases">
        <authorList>
            <person name="Sun Q."/>
            <person name="Evtushenko L."/>
        </authorList>
    </citation>
    <scope>NUCLEOTIDE SEQUENCE</scope>
    <source>
        <strain evidence="1">VKM B-1513</strain>
    </source>
</reference>
<proteinExistence type="predicted"/>
<dbReference type="Gene3D" id="3.40.50.300">
    <property type="entry name" value="P-loop containing nucleotide triphosphate hydrolases"/>
    <property type="match status" value="1"/>
</dbReference>
<name>A0A9W6INF8_9PROT</name>
<gene>
    <name evidence="1" type="ORF">GCM10017621_18930</name>
</gene>
<protein>
    <submittedName>
        <fullName evidence="1">Uncharacterized protein</fullName>
    </submittedName>
</protein>
<sequence length="421" mass="47032">MIETAFIHIGTEKTGTTTIQDFLYRNDAALASAGYCVPTGMGRRNQTRLAAYAMKDRRKPTHLHLRYGIDGPEARREFDSGVEADFGRTMASAGTAHSVIVSSEHLQSLLRTTSELEKLKALFGRYVKNCRVIVYLRRQDEMAVSLYSTRIKAGGGTNSKVFPKPKDRLPFNYDYAGLVERLEAVFGAHALDIRLFDRAHLVEGDLIADFCAATGIDPALDLESPDSRNPSLSSLGIHFLETFNKHVPDRVGSDLNKVRRNVVEIMEENFAGQYKMVARAAAEAFYSQFREGNAVIRDKYFPQLTRPTLFDEDFSAYPEAAELPEYDFEDAVEVAAALWAGASRKLRELQAENVFLRGQLLTERGDHEDAAIHFQRAVDALDTPPERYLTALEASRERVEQARAAEADNSMVVEAAGPRNK</sequence>
<comment type="caution">
    <text evidence="1">The sequence shown here is derived from an EMBL/GenBank/DDBJ whole genome shotgun (WGS) entry which is preliminary data.</text>
</comment>
<reference evidence="1" key="1">
    <citation type="journal article" date="2014" name="Int. J. Syst. Evol. Microbiol.">
        <title>Complete genome sequence of Corynebacterium casei LMG S-19264T (=DSM 44701T), isolated from a smear-ripened cheese.</title>
        <authorList>
            <consortium name="US DOE Joint Genome Institute (JGI-PGF)"/>
            <person name="Walter F."/>
            <person name="Albersmeier A."/>
            <person name="Kalinowski J."/>
            <person name="Ruckert C."/>
        </authorList>
    </citation>
    <scope>NUCLEOTIDE SEQUENCE</scope>
    <source>
        <strain evidence="1">VKM B-1513</strain>
    </source>
</reference>
<dbReference type="SUPFAM" id="SSF52540">
    <property type="entry name" value="P-loop containing nucleoside triphosphate hydrolases"/>
    <property type="match status" value="1"/>
</dbReference>
<organism evidence="1 2">
    <name type="scientific">Maricaulis virginensis</name>
    <dbReference type="NCBI Taxonomy" id="144022"/>
    <lineage>
        <taxon>Bacteria</taxon>
        <taxon>Pseudomonadati</taxon>
        <taxon>Pseudomonadota</taxon>
        <taxon>Alphaproteobacteria</taxon>
        <taxon>Maricaulales</taxon>
        <taxon>Maricaulaceae</taxon>
        <taxon>Maricaulis</taxon>
    </lineage>
</organism>
<keyword evidence="2" id="KW-1185">Reference proteome</keyword>
<dbReference type="Proteomes" id="UP001143486">
    <property type="component" value="Unassembled WGS sequence"/>
</dbReference>
<dbReference type="AlphaFoldDB" id="A0A9W6INF8"/>
<dbReference type="EMBL" id="BSFE01000004">
    <property type="protein sequence ID" value="GLK52385.1"/>
    <property type="molecule type" value="Genomic_DNA"/>
</dbReference>